<feature type="compositionally biased region" description="Gly residues" evidence="2">
    <location>
        <begin position="381"/>
        <end position="392"/>
    </location>
</feature>
<feature type="compositionally biased region" description="Basic and acidic residues" evidence="2">
    <location>
        <begin position="394"/>
        <end position="415"/>
    </location>
</feature>
<evidence type="ECO:0000256" key="2">
    <source>
        <dbReference type="SAM" id="MobiDB-lite"/>
    </source>
</evidence>
<dbReference type="eggNOG" id="COG1804">
    <property type="taxonomic scope" value="Bacteria"/>
</dbReference>
<gene>
    <name evidence="3" type="ordered locus">Kfla_3647</name>
</gene>
<evidence type="ECO:0000313" key="4">
    <source>
        <dbReference type="Proteomes" id="UP000007967"/>
    </source>
</evidence>
<feature type="compositionally biased region" description="Low complexity" evidence="2">
    <location>
        <begin position="427"/>
        <end position="439"/>
    </location>
</feature>
<keyword evidence="1" id="KW-0808">Transferase</keyword>
<dbReference type="KEGG" id="kfl:Kfla_3647"/>
<dbReference type="Gene3D" id="3.30.1540.10">
    <property type="entry name" value="formyl-coa transferase, domain 3"/>
    <property type="match status" value="1"/>
</dbReference>
<evidence type="ECO:0000313" key="3">
    <source>
        <dbReference type="EMBL" id="ADB32702.1"/>
    </source>
</evidence>
<proteinExistence type="predicted"/>
<dbReference type="PANTHER" id="PTHR48207">
    <property type="entry name" value="SUCCINATE--HYDROXYMETHYLGLUTARATE COA-TRANSFERASE"/>
    <property type="match status" value="1"/>
</dbReference>
<sequence length="465" mass="48682">MPPEDAEHGCSGVAADLLAGVRVLDLTNVLAGPFAGYQLGLMGADVVKVEVPAGGDLARSLGADPELSARGLGISFLAQNGGKRSLTLDLKKPAGREVFERLVRDADVLLENFRPGVLSRLGFGWDVLHALNEQLVYCAVSGFGQTGPMRGRPAYDQIIQGLSGIMSVTGTPETAPTRTGFPIADTLGGYAAAFAISAALVKRSRTGVGSYLDVSMLETAVAAMGWVVSDYLVGGREPRAMGNENATSAPSGTFATADGELNIAANKQEQYVELCGVLGRPELIADERFATRESRKQHRAVLKAELEKTLRERSAAEWDELLATTGVPVAPVLTVPAALALDQLTERQLLHEVPMPPATKVAASPGPPDRADRQGRERGSGTLGSGVPGGAGRADSRHEPAETETQPRESGERSLRVLGSSVHVDGRPVGPAGRPPALGEHVDEVLGGLGYSAEEIAELRVEGVV</sequence>
<dbReference type="OrthoDB" id="3561197at2"/>
<dbReference type="HOGENOM" id="CLU_033975_0_1_11"/>
<reference evidence="4" key="1">
    <citation type="submission" date="2009-09" db="EMBL/GenBank/DDBJ databases">
        <title>The complete genome of Kribbella flavida DSM 17836.</title>
        <authorList>
            <consortium name="US DOE Joint Genome Institute (JGI-PGF)"/>
            <person name="Lucas S."/>
            <person name="Copeland A."/>
            <person name="Lapidus A."/>
            <person name="Glavina del Rio T."/>
            <person name="Dalin E."/>
            <person name="Tice H."/>
            <person name="Bruce D."/>
            <person name="Goodwin L."/>
            <person name="Pitluck S."/>
            <person name="Kyrpides N."/>
            <person name="Mavromatis K."/>
            <person name="Ivanova N."/>
            <person name="Saunders E."/>
            <person name="Brettin T."/>
            <person name="Detter J.C."/>
            <person name="Han C."/>
            <person name="Larimer F."/>
            <person name="Land M."/>
            <person name="Hauser L."/>
            <person name="Markowitz V."/>
            <person name="Cheng J.-F."/>
            <person name="Hugenholtz P."/>
            <person name="Woyke T."/>
            <person name="Wu D."/>
            <person name="Pukall R."/>
            <person name="Klenk H.-P."/>
            <person name="Eisen J.A."/>
        </authorList>
    </citation>
    <scope>NUCLEOTIDE SEQUENCE [LARGE SCALE GENOMIC DNA]</scope>
    <source>
        <strain evidence="4">DSM 17836 / JCM 10339 / NBRC 14399</strain>
    </source>
</reference>
<dbReference type="SUPFAM" id="SSF89796">
    <property type="entry name" value="CoA-transferase family III (CaiB/BaiF)"/>
    <property type="match status" value="2"/>
</dbReference>
<feature type="compositionally biased region" description="Basic and acidic residues" evidence="2">
    <location>
        <begin position="369"/>
        <end position="379"/>
    </location>
</feature>
<dbReference type="Proteomes" id="UP000007967">
    <property type="component" value="Chromosome"/>
</dbReference>
<evidence type="ECO:0000256" key="1">
    <source>
        <dbReference type="ARBA" id="ARBA00022679"/>
    </source>
</evidence>
<dbReference type="AlphaFoldDB" id="D2PN00"/>
<dbReference type="PANTHER" id="PTHR48207:SF3">
    <property type="entry name" value="SUCCINATE--HYDROXYMETHYLGLUTARATE COA-TRANSFERASE"/>
    <property type="match status" value="1"/>
</dbReference>
<dbReference type="InterPro" id="IPR023606">
    <property type="entry name" value="CoA-Trfase_III_dom_1_sf"/>
</dbReference>
<dbReference type="Gene3D" id="3.40.50.10540">
    <property type="entry name" value="Crotonobetainyl-coa:carnitine coa-transferase, domain 1"/>
    <property type="match status" value="2"/>
</dbReference>
<organism evidence="3 4">
    <name type="scientific">Kribbella flavida (strain DSM 17836 / JCM 10339 / NBRC 14399)</name>
    <dbReference type="NCBI Taxonomy" id="479435"/>
    <lineage>
        <taxon>Bacteria</taxon>
        <taxon>Bacillati</taxon>
        <taxon>Actinomycetota</taxon>
        <taxon>Actinomycetes</taxon>
        <taxon>Propionibacteriales</taxon>
        <taxon>Kribbellaceae</taxon>
        <taxon>Kribbella</taxon>
    </lineage>
</organism>
<protein>
    <submittedName>
        <fullName evidence="3">L-carnitine dehydratase/bile acid-inducible protein F</fullName>
    </submittedName>
</protein>
<dbReference type="GO" id="GO:0008410">
    <property type="term" value="F:CoA-transferase activity"/>
    <property type="evidence" value="ECO:0007669"/>
    <property type="project" value="TreeGrafter"/>
</dbReference>
<keyword evidence="4" id="KW-1185">Reference proteome</keyword>
<dbReference type="InterPro" id="IPR050483">
    <property type="entry name" value="CoA-transferase_III_domain"/>
</dbReference>
<dbReference type="InterPro" id="IPR044855">
    <property type="entry name" value="CoA-Trfase_III_dom3_sf"/>
</dbReference>
<name>D2PN00_KRIFD</name>
<dbReference type="Pfam" id="PF02515">
    <property type="entry name" value="CoA_transf_3"/>
    <property type="match status" value="1"/>
</dbReference>
<reference evidence="3 4" key="2">
    <citation type="journal article" date="2010" name="Stand. Genomic Sci.">
        <title>Complete genome sequence of Kribbella flavida type strain (IFO 14399).</title>
        <authorList>
            <person name="Pukall R."/>
            <person name="Lapidus A."/>
            <person name="Glavina Del Rio T."/>
            <person name="Copeland A."/>
            <person name="Tice H."/>
            <person name="Cheng J.-F."/>
            <person name="Lucas S."/>
            <person name="Chen F."/>
            <person name="Nolan M."/>
            <person name="LaButti K."/>
            <person name="Pati A."/>
            <person name="Ivanova N."/>
            <person name="Mavrommatis K."/>
            <person name="Mikhailova N."/>
            <person name="Pitluck S."/>
            <person name="Bruce D."/>
            <person name="Goodwin L."/>
            <person name="Land M."/>
            <person name="Hauser L."/>
            <person name="Chang Y.-J."/>
            <person name="Jeffries C.D."/>
            <person name="Chen A."/>
            <person name="Palaniappan K."/>
            <person name="Chain P."/>
            <person name="Rohde M."/>
            <person name="Goeker M."/>
            <person name="Bristow J."/>
            <person name="Eisen J.A."/>
            <person name="Markowitz V."/>
            <person name="Hugenholtz P."/>
            <person name="Kyrpides N.C."/>
            <person name="Klenk H.-P."/>
            <person name="Brettin T."/>
        </authorList>
    </citation>
    <scope>NUCLEOTIDE SEQUENCE [LARGE SCALE GENOMIC DNA]</scope>
    <source>
        <strain evidence="4">DSM 17836 / JCM 10339 / NBRC 14399</strain>
    </source>
</reference>
<feature type="region of interest" description="Disordered" evidence="2">
    <location>
        <begin position="356"/>
        <end position="439"/>
    </location>
</feature>
<dbReference type="EMBL" id="CP001736">
    <property type="protein sequence ID" value="ADB32702.1"/>
    <property type="molecule type" value="Genomic_DNA"/>
</dbReference>
<accession>D2PN00</accession>
<dbReference type="InterPro" id="IPR003673">
    <property type="entry name" value="CoA-Trfase_fam_III"/>
</dbReference>
<dbReference type="STRING" id="479435.Kfla_3647"/>